<evidence type="ECO:0000256" key="1">
    <source>
        <dbReference type="ARBA" id="ARBA00009437"/>
    </source>
</evidence>
<dbReference type="Proteomes" id="UP000461409">
    <property type="component" value="Unassembled WGS sequence"/>
</dbReference>
<organism evidence="6 7">
    <name type="scientific">Aurantiacibacter rhizosphaerae</name>
    <dbReference type="NCBI Taxonomy" id="2691582"/>
    <lineage>
        <taxon>Bacteria</taxon>
        <taxon>Pseudomonadati</taxon>
        <taxon>Pseudomonadota</taxon>
        <taxon>Alphaproteobacteria</taxon>
        <taxon>Sphingomonadales</taxon>
        <taxon>Erythrobacteraceae</taxon>
        <taxon>Aurantiacibacter</taxon>
    </lineage>
</organism>
<dbReference type="EMBL" id="WUBR01000001">
    <property type="protein sequence ID" value="MWV27157.1"/>
    <property type="molecule type" value="Genomic_DNA"/>
</dbReference>
<dbReference type="InterPro" id="IPR036388">
    <property type="entry name" value="WH-like_DNA-bd_sf"/>
</dbReference>
<evidence type="ECO:0000313" key="6">
    <source>
        <dbReference type="EMBL" id="MWV27157.1"/>
    </source>
</evidence>
<sequence length="298" mass="33398">MDNILNLRTFLTVSRLGSFAAAARAMSVAPSVVSKRIGQLEHELHAQLFHRSTRELKLSEDGSRLLPRCMQLVTDYDEMREDGSSKRVSGLLRIESPGSVAAIILGPLFCEFLNLYPAVDLDLRLSDRLDNPLSPGFDVTIGTRPSIYEDVTDYPLMPYPCAAYASREYVQSRGSPDHPKQLNKHDCLVSLLHGKTWHFYSEEGDFALNIKPRMMVNDATVLRQGVLQNLGIAILPTLLVQDDVDSGRITTVLPNFRPSPMWIKAQVHRRNSVKPSVRALIEFLKQKLGQPDIGPDKH</sequence>
<evidence type="ECO:0000256" key="2">
    <source>
        <dbReference type="ARBA" id="ARBA00023015"/>
    </source>
</evidence>
<evidence type="ECO:0000256" key="3">
    <source>
        <dbReference type="ARBA" id="ARBA00023125"/>
    </source>
</evidence>
<evidence type="ECO:0000256" key="4">
    <source>
        <dbReference type="ARBA" id="ARBA00023163"/>
    </source>
</evidence>
<dbReference type="InterPro" id="IPR058163">
    <property type="entry name" value="LysR-type_TF_proteobact-type"/>
</dbReference>
<proteinExistence type="inferred from homology"/>
<dbReference type="InterPro" id="IPR000847">
    <property type="entry name" value="LysR_HTH_N"/>
</dbReference>
<dbReference type="RefSeq" id="WP_160484755.1">
    <property type="nucleotide sequence ID" value="NZ_WUBR01000001.1"/>
</dbReference>
<dbReference type="CDD" id="cd08422">
    <property type="entry name" value="PBP2_CrgA_like"/>
    <property type="match status" value="1"/>
</dbReference>
<reference evidence="6 7" key="1">
    <citation type="submission" date="2019-12" db="EMBL/GenBank/DDBJ databases">
        <authorList>
            <person name="Lee S.D."/>
        </authorList>
    </citation>
    <scope>NUCLEOTIDE SEQUENCE [LARGE SCALE GENOMIC DNA]</scope>
    <source>
        <strain evidence="6 7">GH3-10</strain>
    </source>
</reference>
<keyword evidence="2" id="KW-0805">Transcription regulation</keyword>
<dbReference type="PANTHER" id="PTHR30537:SF5">
    <property type="entry name" value="HTH-TYPE TRANSCRIPTIONAL ACTIVATOR TTDR-RELATED"/>
    <property type="match status" value="1"/>
</dbReference>
<reference evidence="6 7" key="2">
    <citation type="submission" date="2020-02" db="EMBL/GenBank/DDBJ databases">
        <title>Erythrobacter dongmakensis sp. nov., isolated from a tidal mudflat.</title>
        <authorList>
            <person name="Kim I.S."/>
        </authorList>
    </citation>
    <scope>NUCLEOTIDE SEQUENCE [LARGE SCALE GENOMIC DNA]</scope>
    <source>
        <strain evidence="6 7">GH3-10</strain>
    </source>
</reference>
<dbReference type="GO" id="GO:0003677">
    <property type="term" value="F:DNA binding"/>
    <property type="evidence" value="ECO:0007669"/>
    <property type="project" value="UniProtKB-KW"/>
</dbReference>
<dbReference type="InterPro" id="IPR005119">
    <property type="entry name" value="LysR_subst-bd"/>
</dbReference>
<accession>A0A844X9X6</accession>
<dbReference type="SUPFAM" id="SSF53850">
    <property type="entry name" value="Periplasmic binding protein-like II"/>
    <property type="match status" value="1"/>
</dbReference>
<dbReference type="AlphaFoldDB" id="A0A844X9X6"/>
<dbReference type="PANTHER" id="PTHR30537">
    <property type="entry name" value="HTH-TYPE TRANSCRIPTIONAL REGULATOR"/>
    <property type="match status" value="1"/>
</dbReference>
<dbReference type="GO" id="GO:0003700">
    <property type="term" value="F:DNA-binding transcription factor activity"/>
    <property type="evidence" value="ECO:0007669"/>
    <property type="project" value="InterPro"/>
</dbReference>
<keyword evidence="4" id="KW-0804">Transcription</keyword>
<dbReference type="SUPFAM" id="SSF46785">
    <property type="entry name" value="Winged helix' DNA-binding domain"/>
    <property type="match status" value="1"/>
</dbReference>
<comment type="similarity">
    <text evidence="1">Belongs to the LysR transcriptional regulatory family.</text>
</comment>
<dbReference type="Pfam" id="PF00126">
    <property type="entry name" value="HTH_1"/>
    <property type="match status" value="1"/>
</dbReference>
<keyword evidence="7" id="KW-1185">Reference proteome</keyword>
<dbReference type="PROSITE" id="PS50931">
    <property type="entry name" value="HTH_LYSR"/>
    <property type="match status" value="1"/>
</dbReference>
<dbReference type="InterPro" id="IPR036390">
    <property type="entry name" value="WH_DNA-bd_sf"/>
</dbReference>
<dbReference type="Gene3D" id="3.40.190.290">
    <property type="match status" value="1"/>
</dbReference>
<dbReference type="Pfam" id="PF03466">
    <property type="entry name" value="LysR_substrate"/>
    <property type="match status" value="1"/>
</dbReference>
<name>A0A844X9X6_9SPHN</name>
<dbReference type="Gene3D" id="1.10.10.10">
    <property type="entry name" value="Winged helix-like DNA-binding domain superfamily/Winged helix DNA-binding domain"/>
    <property type="match status" value="1"/>
</dbReference>
<evidence type="ECO:0000259" key="5">
    <source>
        <dbReference type="PROSITE" id="PS50931"/>
    </source>
</evidence>
<keyword evidence="3" id="KW-0238">DNA-binding</keyword>
<comment type="caution">
    <text evidence="6">The sequence shown here is derived from an EMBL/GenBank/DDBJ whole genome shotgun (WGS) entry which is preliminary data.</text>
</comment>
<protein>
    <submittedName>
        <fullName evidence="6">LysR family transcriptional regulator</fullName>
    </submittedName>
</protein>
<dbReference type="FunFam" id="1.10.10.10:FF:000001">
    <property type="entry name" value="LysR family transcriptional regulator"/>
    <property type="match status" value="1"/>
</dbReference>
<evidence type="ECO:0000313" key="7">
    <source>
        <dbReference type="Proteomes" id="UP000461409"/>
    </source>
</evidence>
<feature type="domain" description="HTH lysR-type" evidence="5">
    <location>
        <begin position="1"/>
        <end position="59"/>
    </location>
</feature>
<gene>
    <name evidence="6" type="ORF">GRF63_04485</name>
</gene>